<dbReference type="RefSeq" id="WP_194501387.1">
    <property type="nucleotide sequence ID" value="NZ_JADIVZ010000001.1"/>
</dbReference>
<evidence type="ECO:0000313" key="5">
    <source>
        <dbReference type="EMBL" id="MBF4160116.1"/>
    </source>
</evidence>
<reference evidence="5" key="1">
    <citation type="submission" date="2020-11" db="EMBL/GenBank/DDBJ databases">
        <title>Nocardioides sp. CBS4Y-1, whole genome shotgun sequence.</title>
        <authorList>
            <person name="Tuo L."/>
        </authorList>
    </citation>
    <scope>NUCLEOTIDE SEQUENCE</scope>
    <source>
        <strain evidence="5">CBS4Y-1</strain>
    </source>
</reference>
<keyword evidence="2" id="KW-0012">Acyltransferase</keyword>
<evidence type="ECO:0000259" key="4">
    <source>
        <dbReference type="PROSITE" id="PS51186"/>
    </source>
</evidence>
<feature type="region of interest" description="Disordered" evidence="3">
    <location>
        <begin position="1"/>
        <end position="25"/>
    </location>
</feature>
<accession>A0A930Y5P9</accession>
<dbReference type="Pfam" id="PF00583">
    <property type="entry name" value="Acetyltransf_1"/>
    <property type="match status" value="1"/>
</dbReference>
<dbReference type="AlphaFoldDB" id="A0A930Y5P9"/>
<organism evidence="5 6">
    <name type="scientific">Nocardioides acrostichi</name>
    <dbReference type="NCBI Taxonomy" id="2784339"/>
    <lineage>
        <taxon>Bacteria</taxon>
        <taxon>Bacillati</taxon>
        <taxon>Actinomycetota</taxon>
        <taxon>Actinomycetes</taxon>
        <taxon>Propionibacteriales</taxon>
        <taxon>Nocardioidaceae</taxon>
        <taxon>Nocardioides</taxon>
    </lineage>
</organism>
<dbReference type="Proteomes" id="UP000656804">
    <property type="component" value="Unassembled WGS sequence"/>
</dbReference>
<evidence type="ECO:0000256" key="2">
    <source>
        <dbReference type="ARBA" id="ARBA00023315"/>
    </source>
</evidence>
<dbReference type="PANTHER" id="PTHR43877">
    <property type="entry name" value="AMINOALKYLPHOSPHONATE N-ACETYLTRANSFERASE-RELATED-RELATED"/>
    <property type="match status" value="1"/>
</dbReference>
<feature type="domain" description="N-acetyltransferase" evidence="4">
    <location>
        <begin position="18"/>
        <end position="169"/>
    </location>
</feature>
<gene>
    <name evidence="5" type="ORF">ISG29_00315</name>
</gene>
<keyword evidence="1" id="KW-0808">Transferase</keyword>
<comment type="caution">
    <text evidence="5">The sequence shown here is derived from an EMBL/GenBank/DDBJ whole genome shotgun (WGS) entry which is preliminary data.</text>
</comment>
<dbReference type="InterPro" id="IPR050832">
    <property type="entry name" value="Bact_Acetyltransf"/>
</dbReference>
<dbReference type="PROSITE" id="PS51186">
    <property type="entry name" value="GNAT"/>
    <property type="match status" value="1"/>
</dbReference>
<evidence type="ECO:0000256" key="1">
    <source>
        <dbReference type="ARBA" id="ARBA00022679"/>
    </source>
</evidence>
<dbReference type="InterPro" id="IPR016181">
    <property type="entry name" value="Acyl_CoA_acyltransferase"/>
</dbReference>
<evidence type="ECO:0000313" key="6">
    <source>
        <dbReference type="Proteomes" id="UP000656804"/>
    </source>
</evidence>
<dbReference type="PANTHER" id="PTHR43877:SF2">
    <property type="entry name" value="AMINOALKYLPHOSPHONATE N-ACETYLTRANSFERASE-RELATED"/>
    <property type="match status" value="1"/>
</dbReference>
<dbReference type="InterPro" id="IPR000182">
    <property type="entry name" value="GNAT_dom"/>
</dbReference>
<dbReference type="GO" id="GO:0016747">
    <property type="term" value="F:acyltransferase activity, transferring groups other than amino-acyl groups"/>
    <property type="evidence" value="ECO:0007669"/>
    <property type="project" value="InterPro"/>
</dbReference>
<evidence type="ECO:0000256" key="3">
    <source>
        <dbReference type="SAM" id="MobiDB-lite"/>
    </source>
</evidence>
<name>A0A930Y5P9_9ACTN</name>
<dbReference type="Gene3D" id="3.40.630.30">
    <property type="match status" value="1"/>
</dbReference>
<keyword evidence="6" id="KW-1185">Reference proteome</keyword>
<dbReference type="CDD" id="cd04301">
    <property type="entry name" value="NAT_SF"/>
    <property type="match status" value="1"/>
</dbReference>
<proteinExistence type="predicted"/>
<protein>
    <submittedName>
        <fullName evidence="5">GNAT family N-acetyltransferase</fullName>
    </submittedName>
</protein>
<dbReference type="SUPFAM" id="SSF55729">
    <property type="entry name" value="Acyl-CoA N-acyltransferases (Nat)"/>
    <property type="match status" value="1"/>
</dbReference>
<sequence length="184" mass="20368">MTRRPGTPPRQLARAATVSIERRPDDDPDVVECVTRYVAELDRRTPGGFRLADGDALLDPGGHYLLAVSQGRPVAVGGVRALPLLSTEVSTAEVKRMWVAEDWRGAGLGARMLRHLERRALDLGHRRVLLDTKRHLTEAVTLYERAGYREVERYNDNAAAELFFEKTLPDTVRAASGEPDNVAG</sequence>
<dbReference type="EMBL" id="JADIVZ010000001">
    <property type="protein sequence ID" value="MBF4160116.1"/>
    <property type="molecule type" value="Genomic_DNA"/>
</dbReference>